<sequence>MSSKRGRKRNDNLPPNRARDVQRAFRARRAAHLQALEERVSELEEENDCLRQALSLPPASRPILGKGPTGKDKPKGFDSPTIGTLSMNSRDSESDSPPSTRMSSHSPESTAVRLEDGAWDQTIVMNDSDVTDSSPPASYAISAPLASKPLQFNPYPSTSSRSSSMTTPLYMNSQSGYSQPADRSMNGNSYASPNFTSMRIPSREDRTTHYSYAASQYDNSIQNAPPPASLHLRDFPSRRSLTEPTYTLDSGFPHLPPVHHAIRLPSPPRLQDSRDHLPTPRSLYSAISDGRA</sequence>
<dbReference type="Gene3D" id="1.20.5.170">
    <property type="match status" value="1"/>
</dbReference>
<evidence type="ECO:0000256" key="1">
    <source>
        <dbReference type="SAM" id="MobiDB-lite"/>
    </source>
</evidence>
<evidence type="ECO:0008006" key="4">
    <source>
        <dbReference type="Google" id="ProtNLM"/>
    </source>
</evidence>
<feature type="compositionally biased region" description="Low complexity" evidence="1">
    <location>
        <begin position="157"/>
        <end position="167"/>
    </location>
</feature>
<feature type="region of interest" description="Disordered" evidence="1">
    <location>
        <begin position="148"/>
        <end position="167"/>
    </location>
</feature>
<feature type="region of interest" description="Disordered" evidence="1">
    <location>
        <begin position="1"/>
        <end position="25"/>
    </location>
</feature>
<gene>
    <name evidence="2" type="ORF">BT96DRAFT_698130</name>
</gene>
<evidence type="ECO:0000313" key="3">
    <source>
        <dbReference type="Proteomes" id="UP000799118"/>
    </source>
</evidence>
<dbReference type="InterPro" id="IPR046347">
    <property type="entry name" value="bZIP_sf"/>
</dbReference>
<feature type="region of interest" description="Disordered" evidence="1">
    <location>
        <begin position="259"/>
        <end position="292"/>
    </location>
</feature>
<dbReference type="OrthoDB" id="2552152at2759"/>
<accession>A0A6A4IH45</accession>
<proteinExistence type="predicted"/>
<dbReference type="EMBL" id="ML769391">
    <property type="protein sequence ID" value="KAE9408407.1"/>
    <property type="molecule type" value="Genomic_DNA"/>
</dbReference>
<dbReference type="AlphaFoldDB" id="A0A6A4IH45"/>
<protein>
    <recommendedName>
        <fullName evidence="4">BZIP domain-containing protein</fullName>
    </recommendedName>
</protein>
<dbReference type="Proteomes" id="UP000799118">
    <property type="component" value="Unassembled WGS sequence"/>
</dbReference>
<evidence type="ECO:0000313" key="2">
    <source>
        <dbReference type="EMBL" id="KAE9408407.1"/>
    </source>
</evidence>
<dbReference type="SUPFAM" id="SSF57959">
    <property type="entry name" value="Leucine zipper domain"/>
    <property type="match status" value="1"/>
</dbReference>
<reference evidence="2" key="1">
    <citation type="journal article" date="2019" name="Environ. Microbiol.">
        <title>Fungal ecological strategies reflected in gene transcription - a case study of two litter decomposers.</title>
        <authorList>
            <person name="Barbi F."/>
            <person name="Kohler A."/>
            <person name="Barry K."/>
            <person name="Baskaran P."/>
            <person name="Daum C."/>
            <person name="Fauchery L."/>
            <person name="Ihrmark K."/>
            <person name="Kuo A."/>
            <person name="LaButti K."/>
            <person name="Lipzen A."/>
            <person name="Morin E."/>
            <person name="Grigoriev I.V."/>
            <person name="Henrissat B."/>
            <person name="Lindahl B."/>
            <person name="Martin F."/>
        </authorList>
    </citation>
    <scope>NUCLEOTIDE SEQUENCE</scope>
    <source>
        <strain evidence="2">JB14</strain>
    </source>
</reference>
<feature type="compositionally biased region" description="Polar residues" evidence="1">
    <location>
        <begin position="81"/>
        <end position="109"/>
    </location>
</feature>
<keyword evidence="3" id="KW-1185">Reference proteome</keyword>
<dbReference type="GO" id="GO:0003700">
    <property type="term" value="F:DNA-binding transcription factor activity"/>
    <property type="evidence" value="ECO:0007669"/>
    <property type="project" value="InterPro"/>
</dbReference>
<organism evidence="2 3">
    <name type="scientific">Gymnopus androsaceus JB14</name>
    <dbReference type="NCBI Taxonomy" id="1447944"/>
    <lineage>
        <taxon>Eukaryota</taxon>
        <taxon>Fungi</taxon>
        <taxon>Dikarya</taxon>
        <taxon>Basidiomycota</taxon>
        <taxon>Agaricomycotina</taxon>
        <taxon>Agaricomycetes</taxon>
        <taxon>Agaricomycetidae</taxon>
        <taxon>Agaricales</taxon>
        <taxon>Marasmiineae</taxon>
        <taxon>Omphalotaceae</taxon>
        <taxon>Gymnopus</taxon>
    </lineage>
</organism>
<name>A0A6A4IH45_9AGAR</name>
<feature type="region of interest" description="Disordered" evidence="1">
    <location>
        <begin position="40"/>
        <end position="137"/>
    </location>
</feature>